<evidence type="ECO:0000313" key="2">
    <source>
        <dbReference type="Proteomes" id="UP001589595"/>
    </source>
</evidence>
<protein>
    <submittedName>
        <fullName evidence="1">Uncharacterized protein</fullName>
    </submittedName>
</protein>
<gene>
    <name evidence="1" type="ORF">ACFFOL_02790</name>
</gene>
<evidence type="ECO:0000313" key="1">
    <source>
        <dbReference type="EMBL" id="MFB9823116.1"/>
    </source>
</evidence>
<organism evidence="1 2">
    <name type="scientific">Halobaculum roseum</name>
    <dbReference type="NCBI Taxonomy" id="2175149"/>
    <lineage>
        <taxon>Archaea</taxon>
        <taxon>Methanobacteriati</taxon>
        <taxon>Methanobacteriota</taxon>
        <taxon>Stenosarchaea group</taxon>
        <taxon>Halobacteria</taxon>
        <taxon>Halobacteriales</taxon>
        <taxon>Haloferacaceae</taxon>
        <taxon>Halobaculum</taxon>
    </lineage>
</organism>
<comment type="caution">
    <text evidence="1">The sequence shown here is derived from an EMBL/GenBank/DDBJ whole genome shotgun (WGS) entry which is preliminary data.</text>
</comment>
<accession>A0ABD5MGY9</accession>
<dbReference type="InterPro" id="IPR055713">
    <property type="entry name" value="DUF7289"/>
</dbReference>
<dbReference type="Pfam" id="PF23960">
    <property type="entry name" value="DUF7289"/>
    <property type="match status" value="1"/>
</dbReference>
<dbReference type="EMBL" id="JBHMAJ010000001">
    <property type="protein sequence ID" value="MFB9823116.1"/>
    <property type="molecule type" value="Genomic_DNA"/>
</dbReference>
<sequence>MSRAQSDAIGFVLVFSLIVLTVGTVYAAGYPALEEFRTGEQLENMERAFEVLDDNLDDLTREGAPSRATEIKLNGGTLAVNGSTTITVNATTTDPVRGENFTVSDESTPITYSEGDTTVVSAHGAVFRQDGDAAVMRSEPGWVVDDDHALIPLVVTDRTGDRVAFGGSSTVLIRGQVTGRGIAGEVVAGDSDDVTVTVTVESPRADAWKRHFEAEGLTAVDGNPADGEVTYRFEVDSVVVQQTTVSVELEG</sequence>
<proteinExistence type="predicted"/>
<dbReference type="GeneID" id="67209405"/>
<keyword evidence="2" id="KW-1185">Reference proteome</keyword>
<dbReference type="Proteomes" id="UP001589595">
    <property type="component" value="Unassembled WGS sequence"/>
</dbReference>
<name>A0ABD5MGY9_9EURY</name>
<dbReference type="AlphaFoldDB" id="A0ABD5MGY9"/>
<dbReference type="RefSeq" id="WP_222922183.1">
    <property type="nucleotide sequence ID" value="NZ_CP082286.1"/>
</dbReference>
<reference evidence="1" key="1">
    <citation type="submission" date="2024-09" db="EMBL/GenBank/DDBJ databases">
        <authorList>
            <person name="Sun Q."/>
        </authorList>
    </citation>
    <scope>NUCLEOTIDE SEQUENCE [LARGE SCALE GENOMIC DNA]</scope>
    <source>
        <strain evidence="1">JCM 31273</strain>
    </source>
</reference>